<reference evidence="2" key="1">
    <citation type="submission" date="2022-03" db="EMBL/GenBank/DDBJ databases">
        <authorList>
            <person name="Tunstrom K."/>
        </authorList>
    </citation>
    <scope>NUCLEOTIDE SEQUENCE</scope>
</reference>
<evidence type="ECO:0000256" key="1">
    <source>
        <dbReference type="SAM" id="Phobius"/>
    </source>
</evidence>
<sequence length="413" mass="47957">MFKTIDLYLGVFLIVCGFGISLLNLRILVTSKNKYSYILLSENILIMCIGIAFLSRAVYSLNPVNMEMSDPELKIAGFNVNLGNESSRCGFSSLLLSYGPLVVSLVNSFLSLIVDNYIHYRMLKDLKRKDEQDLVREIGESSRNERKVKFSRLYDFCKKYFSFFTITLQWLIPILIASFMYPMGVKEMPIAEVRSIEDSCMAILDLNNVGCEKNFSDIKWFNITDLRKDVPATLNYLEVIENEHHHHHISNSSDKTDSILRNVLNILKNFNNHSDFEYTNIPKSLRRPKINDKCTKICFTDNKSMLLYMFMLAFISYFVPITISTVILTKIHIMEVNRPNAKKYVTRELLYNILFWTPVMFDTFLSLIICSFSMHGMRTSFFNVIANVYQAIKNFMNTRYFKDNTIIPSSNIL</sequence>
<evidence type="ECO:0008006" key="4">
    <source>
        <dbReference type="Google" id="ProtNLM"/>
    </source>
</evidence>
<feature type="transmembrane region" description="Helical" evidence="1">
    <location>
        <begin position="6"/>
        <end position="25"/>
    </location>
</feature>
<keyword evidence="1" id="KW-0812">Transmembrane</keyword>
<organism evidence="2 3">
    <name type="scientific">Euphydryas editha</name>
    <name type="common">Edith's checkerspot</name>
    <dbReference type="NCBI Taxonomy" id="104508"/>
    <lineage>
        <taxon>Eukaryota</taxon>
        <taxon>Metazoa</taxon>
        <taxon>Ecdysozoa</taxon>
        <taxon>Arthropoda</taxon>
        <taxon>Hexapoda</taxon>
        <taxon>Insecta</taxon>
        <taxon>Pterygota</taxon>
        <taxon>Neoptera</taxon>
        <taxon>Endopterygota</taxon>
        <taxon>Lepidoptera</taxon>
        <taxon>Glossata</taxon>
        <taxon>Ditrysia</taxon>
        <taxon>Papilionoidea</taxon>
        <taxon>Nymphalidae</taxon>
        <taxon>Nymphalinae</taxon>
        <taxon>Euphydryas</taxon>
    </lineage>
</organism>
<name>A0AAU9UCY1_EUPED</name>
<feature type="transmembrane region" description="Helical" evidence="1">
    <location>
        <begin position="305"/>
        <end position="328"/>
    </location>
</feature>
<proteinExistence type="predicted"/>
<dbReference type="AlphaFoldDB" id="A0AAU9UCY1"/>
<evidence type="ECO:0000313" key="2">
    <source>
        <dbReference type="EMBL" id="CAH2095957.1"/>
    </source>
</evidence>
<accession>A0AAU9UCY1</accession>
<keyword evidence="1" id="KW-1133">Transmembrane helix</keyword>
<comment type="caution">
    <text evidence="2">The sequence shown here is derived from an EMBL/GenBank/DDBJ whole genome shotgun (WGS) entry which is preliminary data.</text>
</comment>
<protein>
    <recommendedName>
        <fullName evidence="4">G-protein coupled receptors family 1 profile domain-containing protein</fullName>
    </recommendedName>
</protein>
<feature type="transmembrane region" description="Helical" evidence="1">
    <location>
        <begin position="349"/>
        <end position="374"/>
    </location>
</feature>
<keyword evidence="3" id="KW-1185">Reference proteome</keyword>
<keyword evidence="1" id="KW-0472">Membrane</keyword>
<feature type="transmembrane region" description="Helical" evidence="1">
    <location>
        <begin position="160"/>
        <end position="181"/>
    </location>
</feature>
<feature type="transmembrane region" description="Helical" evidence="1">
    <location>
        <begin position="37"/>
        <end position="59"/>
    </location>
</feature>
<evidence type="ECO:0000313" key="3">
    <source>
        <dbReference type="Proteomes" id="UP001153954"/>
    </source>
</evidence>
<dbReference type="Proteomes" id="UP001153954">
    <property type="component" value="Unassembled WGS sequence"/>
</dbReference>
<dbReference type="EMBL" id="CAKOGL010000016">
    <property type="protein sequence ID" value="CAH2095957.1"/>
    <property type="molecule type" value="Genomic_DNA"/>
</dbReference>
<gene>
    <name evidence="2" type="ORF">EEDITHA_LOCUS11348</name>
</gene>
<feature type="transmembrane region" description="Helical" evidence="1">
    <location>
        <begin position="95"/>
        <end position="118"/>
    </location>
</feature>